<dbReference type="GeneID" id="20209726"/>
<dbReference type="RefSeq" id="XP_009013643.1">
    <property type="nucleotide sequence ID" value="XM_009015395.1"/>
</dbReference>
<protein>
    <recommendedName>
        <fullName evidence="1">Endonuclease/exonuclease/phosphatase domain-containing protein</fullName>
    </recommendedName>
</protein>
<dbReference type="EnsemblMetazoa" id="HelroT184634">
    <property type="protein sequence ID" value="HelroP184634"/>
    <property type="gene ID" value="HelroG184634"/>
</dbReference>
<organism evidence="3 4">
    <name type="scientific">Helobdella robusta</name>
    <name type="common">Californian leech</name>
    <dbReference type="NCBI Taxonomy" id="6412"/>
    <lineage>
        <taxon>Eukaryota</taxon>
        <taxon>Metazoa</taxon>
        <taxon>Spiralia</taxon>
        <taxon>Lophotrochozoa</taxon>
        <taxon>Annelida</taxon>
        <taxon>Clitellata</taxon>
        <taxon>Hirudinea</taxon>
        <taxon>Rhynchobdellida</taxon>
        <taxon>Glossiphoniidae</taxon>
        <taxon>Helobdella</taxon>
    </lineage>
</organism>
<dbReference type="KEGG" id="hro:HELRODRAFT_184634"/>
<dbReference type="Proteomes" id="UP000015101">
    <property type="component" value="Unassembled WGS sequence"/>
</dbReference>
<dbReference type="PANTHER" id="PTHR33776:SF3">
    <property type="entry name" value="PHD-TYPE DOMAIN-CONTAINING PROTEIN"/>
    <property type="match status" value="1"/>
</dbReference>
<feature type="domain" description="Endonuclease/exonuclease/phosphatase" evidence="1">
    <location>
        <begin position="95"/>
        <end position="242"/>
    </location>
</feature>
<dbReference type="InterPro" id="IPR005135">
    <property type="entry name" value="Endo/exonuclease/phosphatase"/>
</dbReference>
<dbReference type="GO" id="GO:0003824">
    <property type="term" value="F:catalytic activity"/>
    <property type="evidence" value="ECO:0007669"/>
    <property type="project" value="InterPro"/>
</dbReference>
<evidence type="ECO:0000313" key="2">
    <source>
        <dbReference type="EMBL" id="ESO08259.1"/>
    </source>
</evidence>
<dbReference type="Pfam" id="PF03372">
    <property type="entry name" value="Exo_endo_phos"/>
    <property type="match status" value="1"/>
</dbReference>
<evidence type="ECO:0000313" key="3">
    <source>
        <dbReference type="EnsemblMetazoa" id="HelroP184634"/>
    </source>
</evidence>
<evidence type="ECO:0000313" key="4">
    <source>
        <dbReference type="Proteomes" id="UP000015101"/>
    </source>
</evidence>
<dbReference type="STRING" id="6412.T1FLM7"/>
<dbReference type="EMBL" id="KB096119">
    <property type="protein sequence ID" value="ESO08259.1"/>
    <property type="molecule type" value="Genomic_DNA"/>
</dbReference>
<dbReference type="EMBL" id="AMQM01011111">
    <property type="status" value="NOT_ANNOTATED_CDS"/>
    <property type="molecule type" value="Genomic_DNA"/>
</dbReference>
<reference evidence="4" key="1">
    <citation type="submission" date="2012-12" db="EMBL/GenBank/DDBJ databases">
        <authorList>
            <person name="Hellsten U."/>
            <person name="Grimwood J."/>
            <person name="Chapman J.A."/>
            <person name="Shapiro H."/>
            <person name="Aerts A."/>
            <person name="Otillar R.P."/>
            <person name="Terry A.Y."/>
            <person name="Boore J.L."/>
            <person name="Simakov O."/>
            <person name="Marletaz F."/>
            <person name="Cho S.-J."/>
            <person name="Edsinger-Gonzales E."/>
            <person name="Havlak P."/>
            <person name="Kuo D.-H."/>
            <person name="Larsson T."/>
            <person name="Lv J."/>
            <person name="Arendt D."/>
            <person name="Savage R."/>
            <person name="Osoegawa K."/>
            <person name="de Jong P."/>
            <person name="Lindberg D.R."/>
            <person name="Seaver E.C."/>
            <person name="Weisblat D.A."/>
            <person name="Putnam N.H."/>
            <person name="Grigoriev I.V."/>
            <person name="Rokhsar D.S."/>
        </authorList>
    </citation>
    <scope>NUCLEOTIDE SEQUENCE</scope>
</reference>
<evidence type="ECO:0000259" key="1">
    <source>
        <dbReference type="Pfam" id="PF03372"/>
    </source>
</evidence>
<dbReference type="CTD" id="20209726"/>
<sequence>MTKALWTVEEERKEEERRSKNVLSGLEPQPGIADMELVSKFCEDNLTIKPQIIRTRRFGNCKMCVTLNNSTSVEDLIASSRILRASPTTKKIFINPDLSKRQAELAYLKRQERLYKPEIFSVIETWLTPNDPDSLFFPPGYVFVRWDRETRGGGVAFIIKDTVPYRVVSVSSAFSHIEIVSIDIAISNKNYRFISYYRSGGFDMLAEKYAFDSAQCIKELCKGDINCLMGDFNLPNIDWINYSAPNNCIYDIFMDLFSELGLHQL</sequence>
<reference evidence="3" key="3">
    <citation type="submission" date="2015-06" db="UniProtKB">
        <authorList>
            <consortium name="EnsemblMetazoa"/>
        </authorList>
    </citation>
    <scope>IDENTIFICATION</scope>
</reference>
<dbReference type="eggNOG" id="ENOG502TGVU">
    <property type="taxonomic scope" value="Eukaryota"/>
</dbReference>
<proteinExistence type="predicted"/>
<dbReference type="OrthoDB" id="6231910at2759"/>
<accession>T1FLM7</accession>
<keyword evidence="4" id="KW-1185">Reference proteome</keyword>
<reference evidence="2 4" key="2">
    <citation type="journal article" date="2013" name="Nature">
        <title>Insights into bilaterian evolution from three spiralian genomes.</title>
        <authorList>
            <person name="Simakov O."/>
            <person name="Marletaz F."/>
            <person name="Cho S.J."/>
            <person name="Edsinger-Gonzales E."/>
            <person name="Havlak P."/>
            <person name="Hellsten U."/>
            <person name="Kuo D.H."/>
            <person name="Larsson T."/>
            <person name="Lv J."/>
            <person name="Arendt D."/>
            <person name="Savage R."/>
            <person name="Osoegawa K."/>
            <person name="de Jong P."/>
            <person name="Grimwood J."/>
            <person name="Chapman J.A."/>
            <person name="Shapiro H."/>
            <person name="Aerts A."/>
            <person name="Otillar R.P."/>
            <person name="Terry A.Y."/>
            <person name="Boore J.L."/>
            <person name="Grigoriev I.V."/>
            <person name="Lindberg D.R."/>
            <person name="Seaver E.C."/>
            <person name="Weisblat D.A."/>
            <person name="Putnam N.H."/>
            <person name="Rokhsar D.S."/>
        </authorList>
    </citation>
    <scope>NUCLEOTIDE SEQUENCE</scope>
</reference>
<dbReference type="SUPFAM" id="SSF56219">
    <property type="entry name" value="DNase I-like"/>
    <property type="match status" value="1"/>
</dbReference>
<name>T1FLM7_HELRO</name>
<dbReference type="Gene3D" id="3.60.10.10">
    <property type="entry name" value="Endonuclease/exonuclease/phosphatase"/>
    <property type="match status" value="1"/>
</dbReference>
<dbReference type="InterPro" id="IPR036691">
    <property type="entry name" value="Endo/exonu/phosph_ase_sf"/>
</dbReference>
<dbReference type="AlphaFoldDB" id="T1FLM7"/>
<dbReference type="InParanoid" id="T1FLM7"/>
<dbReference type="HOGENOM" id="CLU_1195989_0_0_1"/>
<gene>
    <name evidence="3" type="primary">20209726</name>
    <name evidence="2" type="ORF">HELRODRAFT_184634</name>
</gene>
<dbReference type="PANTHER" id="PTHR33776">
    <property type="entry name" value="ENDO/EXONUCLEASE/PHOSPHATASE DOMAIN-CONTAINING PROTEIN"/>
    <property type="match status" value="1"/>
</dbReference>